<dbReference type="PANTHER" id="PTHR10509">
    <property type="entry name" value="O-METHYLTRANSFERASE-RELATED"/>
    <property type="match status" value="1"/>
</dbReference>
<name>A0A850HFV7_9FIRM</name>
<dbReference type="GO" id="GO:0016300">
    <property type="term" value="F:tRNA (uridine) methyltransferase activity"/>
    <property type="evidence" value="ECO:0007669"/>
    <property type="project" value="UniProtKB-UniRule"/>
</dbReference>
<dbReference type="CDD" id="cd02440">
    <property type="entry name" value="AdoMet_MTases"/>
    <property type="match status" value="1"/>
</dbReference>
<dbReference type="Proteomes" id="UP000701680">
    <property type="component" value="Unassembled WGS sequence"/>
</dbReference>
<comment type="caution">
    <text evidence="6">The sequence shown here is derived from an EMBL/GenBank/DDBJ whole genome shotgun (WGS) entry which is preliminary data.</text>
</comment>
<comment type="similarity">
    <text evidence="4">Belongs to the class I-like SAM-binding methyltransferase superfamily. Cation-dependent O-methyltransferase family.</text>
</comment>
<accession>A0A850HFV7</accession>
<dbReference type="InterPro" id="IPR002935">
    <property type="entry name" value="SAM_O-MeTrfase"/>
</dbReference>
<dbReference type="EMBL" id="JAAIUO010000002">
    <property type="protein sequence ID" value="NSK14229.1"/>
    <property type="molecule type" value="Genomic_DNA"/>
</dbReference>
<evidence type="ECO:0000313" key="6">
    <source>
        <dbReference type="EMBL" id="NVH57684.1"/>
    </source>
</evidence>
<keyword evidence="4" id="KW-0479">Metal-binding</keyword>
<protein>
    <recommendedName>
        <fullName evidence="4">tRNA 5-hydroxyuridine methyltransferase</fullName>
        <ecNumber evidence="4">2.1.1.-</ecNumber>
    </recommendedName>
    <alternativeName>
        <fullName evidence="4">ho5U methyltransferase</fullName>
    </alternativeName>
</protein>
<dbReference type="RefSeq" id="WP_101695583.1">
    <property type="nucleotide sequence ID" value="NZ_JAAITX010000002.1"/>
</dbReference>
<evidence type="ECO:0000313" key="7">
    <source>
        <dbReference type="Proteomes" id="UP000528555"/>
    </source>
</evidence>
<evidence type="ECO:0000256" key="4">
    <source>
        <dbReference type="HAMAP-Rule" id="MF_02217"/>
    </source>
</evidence>
<evidence type="ECO:0000313" key="5">
    <source>
        <dbReference type="EMBL" id="NSK14229.1"/>
    </source>
</evidence>
<feature type="binding site" evidence="4">
    <location>
        <begin position="113"/>
        <end position="114"/>
    </location>
    <ligand>
        <name>S-adenosyl-L-methionine</name>
        <dbReference type="ChEBI" id="CHEBI:59789"/>
    </ligand>
</feature>
<keyword evidence="1 4" id="KW-0489">Methyltransferase</keyword>
<feature type="binding site" evidence="4">
    <location>
        <position position="157"/>
    </location>
    <ligand>
        <name>Mg(2+)</name>
        <dbReference type="ChEBI" id="CHEBI:18420"/>
    </ligand>
</feature>
<feature type="binding site" evidence="4">
    <location>
        <position position="37"/>
    </location>
    <ligand>
        <name>S-adenosyl-L-methionine</name>
        <dbReference type="ChEBI" id="CHEBI:59789"/>
    </ligand>
</feature>
<dbReference type="InterPro" id="IPR050362">
    <property type="entry name" value="Cation-dep_OMT"/>
</dbReference>
<evidence type="ECO:0000256" key="3">
    <source>
        <dbReference type="ARBA" id="ARBA00022691"/>
    </source>
</evidence>
<feature type="binding site" evidence="4">
    <location>
        <position position="131"/>
    </location>
    <ligand>
        <name>Mg(2+)</name>
        <dbReference type="ChEBI" id="CHEBI:18420"/>
    </ligand>
</feature>
<dbReference type="HAMAP" id="MF_02217">
    <property type="entry name" value="TrmR_methyltr"/>
    <property type="match status" value="1"/>
</dbReference>
<dbReference type="PROSITE" id="PS51682">
    <property type="entry name" value="SAM_OMT_I"/>
    <property type="match status" value="1"/>
</dbReference>
<proteinExistence type="inferred from homology"/>
<keyword evidence="7" id="KW-1185">Reference proteome</keyword>
<keyword evidence="2 4" id="KW-0808">Transferase</keyword>
<feature type="binding site" evidence="4">
    <location>
        <position position="158"/>
    </location>
    <ligand>
        <name>Mg(2+)</name>
        <dbReference type="ChEBI" id="CHEBI:18420"/>
    </ligand>
</feature>
<keyword evidence="3 4" id="KW-0949">S-adenosyl-L-methionine</keyword>
<dbReference type="EMBL" id="JAAITX010000002">
    <property type="protein sequence ID" value="NVH57684.1"/>
    <property type="molecule type" value="Genomic_DNA"/>
</dbReference>
<feature type="binding site" evidence="4">
    <location>
        <position position="131"/>
    </location>
    <ligand>
        <name>S-adenosyl-L-methionine</name>
        <dbReference type="ChEBI" id="CHEBI:59789"/>
    </ligand>
</feature>
<keyword evidence="4" id="KW-0460">Magnesium</keyword>
<dbReference type="AlphaFoldDB" id="A0A850HFV7"/>
<evidence type="ECO:0000256" key="2">
    <source>
        <dbReference type="ARBA" id="ARBA00022679"/>
    </source>
</evidence>
<dbReference type="InterPro" id="IPR029063">
    <property type="entry name" value="SAM-dependent_MTases_sf"/>
</dbReference>
<evidence type="ECO:0000313" key="8">
    <source>
        <dbReference type="Proteomes" id="UP000701680"/>
    </source>
</evidence>
<dbReference type="InterPro" id="IPR043675">
    <property type="entry name" value="TrmR_methyltr"/>
</dbReference>
<sequence>MIVDERMITYIHSLETAERSVIEEIEQEALETFVPIIRKETQSFLKVLLAMKQPMQVLEVGTAIGFSAILMSEYLPQGSHITTIEKYEKRIPIARENFKRAGREDQITLVEGDALEVMRSLTGPYDFIFMDAAKGQYIHYMPEAIRLLAPGGVLMSDNVLQDGDIIESRFAVERRNRTIHSRMREYLYELKHDERLQTSILPLGDGVALSVRK</sequence>
<gene>
    <name evidence="4" type="primary">trmR</name>
    <name evidence="6" type="ORF">G5A66_03255</name>
    <name evidence="5" type="ORF">G5A75_04945</name>
</gene>
<feature type="binding site" evidence="4">
    <location>
        <position position="67"/>
    </location>
    <ligand>
        <name>S-adenosyl-L-methionine</name>
        <dbReference type="ChEBI" id="CHEBI:59789"/>
    </ligand>
</feature>
<dbReference type="PANTHER" id="PTHR10509:SF14">
    <property type="entry name" value="CAFFEOYL-COA O-METHYLTRANSFERASE 3-RELATED"/>
    <property type="match status" value="1"/>
</dbReference>
<dbReference type="Pfam" id="PF01596">
    <property type="entry name" value="Methyltransf_3"/>
    <property type="match status" value="1"/>
</dbReference>
<comment type="subunit">
    <text evidence="4">Homodimer.</text>
</comment>
<dbReference type="GO" id="GO:0000287">
    <property type="term" value="F:magnesium ion binding"/>
    <property type="evidence" value="ECO:0007669"/>
    <property type="project" value="UniProtKB-UniRule"/>
</dbReference>
<comment type="function">
    <text evidence="4">Catalyzes the methylation of 5-hydroxyuridine (ho5U) to form 5-methoxyuridine (mo5U) at position 34 in tRNAs.</text>
</comment>
<dbReference type="EC" id="2.1.1.-" evidence="4"/>
<dbReference type="OrthoDB" id="9799672at2"/>
<dbReference type="GO" id="GO:0008757">
    <property type="term" value="F:S-adenosylmethionine-dependent methyltransferase activity"/>
    <property type="evidence" value="ECO:0007669"/>
    <property type="project" value="TreeGrafter"/>
</dbReference>
<dbReference type="GO" id="GO:0008171">
    <property type="term" value="F:O-methyltransferase activity"/>
    <property type="evidence" value="ECO:0007669"/>
    <property type="project" value="InterPro"/>
</dbReference>
<reference evidence="7 8" key="1">
    <citation type="journal article" date="2020" name="Cell Host Microbe">
        <title>Functional and Genomic Variation between Human-Derived Isolates of Lachnospiraceae Reveals Inter- and Intra-Species Diversity.</title>
        <authorList>
            <person name="Sorbara M.T."/>
            <person name="Littmann E.R."/>
            <person name="Fontana E."/>
            <person name="Moody T.U."/>
            <person name="Kohout C.E."/>
            <person name="Gjonbalaj M."/>
            <person name="Eaton V."/>
            <person name="Seok R."/>
            <person name="Leiner I.M."/>
            <person name="Pamer E.G."/>
        </authorList>
    </citation>
    <scope>NUCLEOTIDE SEQUENCE [LARGE SCALE GENOMIC DNA]</scope>
    <source>
        <strain evidence="6 7">MSK.17.11</strain>
        <strain evidence="5 8">MSK.17.38</strain>
    </source>
</reference>
<evidence type="ECO:0000256" key="1">
    <source>
        <dbReference type="ARBA" id="ARBA00022603"/>
    </source>
</evidence>
<dbReference type="GO" id="GO:0030488">
    <property type="term" value="P:tRNA methylation"/>
    <property type="evidence" value="ECO:0007669"/>
    <property type="project" value="UniProtKB-UniRule"/>
</dbReference>
<reference evidence="6" key="2">
    <citation type="submission" date="2020-02" db="EMBL/GenBank/DDBJ databases">
        <authorList>
            <person name="Littmann E."/>
            <person name="Sorbara M."/>
        </authorList>
    </citation>
    <scope>NUCLEOTIDE SEQUENCE</scope>
    <source>
        <strain evidence="6">MSK.17.11</strain>
        <strain evidence="5">MSK.17.38</strain>
    </source>
</reference>
<dbReference type="Gene3D" id="3.40.50.150">
    <property type="entry name" value="Vaccinia Virus protein VP39"/>
    <property type="match status" value="1"/>
</dbReference>
<keyword evidence="4" id="KW-0819">tRNA processing</keyword>
<feature type="binding site" evidence="4">
    <location>
        <position position="85"/>
    </location>
    <ligand>
        <name>S-adenosyl-L-methionine</name>
        <dbReference type="ChEBI" id="CHEBI:59789"/>
    </ligand>
</feature>
<organism evidence="6 7">
    <name type="scientific">Dorea phocaeensis</name>
    <dbReference type="NCBI Taxonomy" id="2040291"/>
    <lineage>
        <taxon>Bacteria</taxon>
        <taxon>Bacillati</taxon>
        <taxon>Bacillota</taxon>
        <taxon>Clostridia</taxon>
        <taxon>Lachnospirales</taxon>
        <taxon>Lachnospiraceae</taxon>
        <taxon>Dorea</taxon>
    </lineage>
</organism>
<comment type="catalytic activity">
    <reaction evidence="4">
        <text>5-hydroxyuridine(34) in tRNA + S-adenosyl-L-methionine = 5-methoxyuridine(34) in tRNA + S-adenosyl-L-homocysteine + H(+)</text>
        <dbReference type="Rhea" id="RHEA:60524"/>
        <dbReference type="Rhea" id="RHEA-COMP:13381"/>
        <dbReference type="Rhea" id="RHEA-COMP:15591"/>
        <dbReference type="ChEBI" id="CHEBI:15378"/>
        <dbReference type="ChEBI" id="CHEBI:57856"/>
        <dbReference type="ChEBI" id="CHEBI:59789"/>
        <dbReference type="ChEBI" id="CHEBI:136877"/>
        <dbReference type="ChEBI" id="CHEBI:143860"/>
    </reaction>
</comment>
<dbReference type="SUPFAM" id="SSF53335">
    <property type="entry name" value="S-adenosyl-L-methionine-dependent methyltransferases"/>
    <property type="match status" value="1"/>
</dbReference>
<dbReference type="Proteomes" id="UP000528555">
    <property type="component" value="Unassembled WGS sequence"/>
</dbReference>